<evidence type="ECO:0000256" key="3">
    <source>
        <dbReference type="ARBA" id="ARBA00022737"/>
    </source>
</evidence>
<evidence type="ECO:0000313" key="4">
    <source>
        <dbReference type="EMBL" id="MBU9695659.1"/>
    </source>
</evidence>
<keyword evidence="2" id="KW-0808">Transferase</keyword>
<evidence type="ECO:0000256" key="1">
    <source>
        <dbReference type="ARBA" id="ARBA00007274"/>
    </source>
</evidence>
<dbReference type="PANTHER" id="PTHR23416">
    <property type="entry name" value="SIALIC ACID SYNTHASE-RELATED"/>
    <property type="match status" value="1"/>
</dbReference>
<protein>
    <submittedName>
        <fullName evidence="4">Sugar O-acetyltransferase</fullName>
    </submittedName>
</protein>
<dbReference type="InterPro" id="IPR018357">
    <property type="entry name" value="Hexapep_transf_CS"/>
</dbReference>
<dbReference type="SUPFAM" id="SSF51161">
    <property type="entry name" value="Trimeric LpxA-like enzymes"/>
    <property type="match status" value="1"/>
</dbReference>
<comment type="caution">
    <text evidence="4">The sequence shown here is derived from an EMBL/GenBank/DDBJ whole genome shotgun (WGS) entry which is preliminary data.</text>
</comment>
<dbReference type="Gene3D" id="2.160.10.10">
    <property type="entry name" value="Hexapeptide repeat proteins"/>
    <property type="match status" value="1"/>
</dbReference>
<dbReference type="PROSITE" id="PS00101">
    <property type="entry name" value="HEXAPEP_TRANSFERASES"/>
    <property type="match status" value="1"/>
</dbReference>
<keyword evidence="3" id="KW-0677">Repeat</keyword>
<gene>
    <name evidence="4" type="ORF">KSL82_07110</name>
</gene>
<sequence>MLMQHADLKEIKEITKTALKNQDLLQQLNGRAASQREIRQVIGDITGQQIDDSVEIRLPIRSDYGANLRIGKGVFINSGVMFTDLGGITLADNVLVGPNATIISVNHPLDPKKRHEVEMKPVLIDKNAWLGANSTILPGVTVGKNAVIAAGAVVTKDVPANTVVAGVPAKIIKKIGEK</sequence>
<dbReference type="Pfam" id="PF14602">
    <property type="entry name" value="Hexapep_2"/>
    <property type="match status" value="1"/>
</dbReference>
<evidence type="ECO:0000256" key="2">
    <source>
        <dbReference type="ARBA" id="ARBA00022679"/>
    </source>
</evidence>
<dbReference type="PANTHER" id="PTHR23416:SF23">
    <property type="entry name" value="ACETYLTRANSFERASE C18B11.09C-RELATED"/>
    <property type="match status" value="1"/>
</dbReference>
<dbReference type="InterPro" id="IPR001451">
    <property type="entry name" value="Hexapep"/>
</dbReference>
<organism evidence="4 5">
    <name type="scientific">Limosilactobacillus portuensis</name>
    <dbReference type="NCBI Taxonomy" id="2742601"/>
    <lineage>
        <taxon>Bacteria</taxon>
        <taxon>Bacillati</taxon>
        <taxon>Bacillota</taxon>
        <taxon>Bacilli</taxon>
        <taxon>Lactobacillales</taxon>
        <taxon>Lactobacillaceae</taxon>
        <taxon>Limosilactobacillus</taxon>
    </lineage>
</organism>
<evidence type="ECO:0000313" key="5">
    <source>
        <dbReference type="Proteomes" id="UP001196248"/>
    </source>
</evidence>
<accession>A0ABS6IVW4</accession>
<dbReference type="RefSeq" id="WP_178696309.1">
    <property type="nucleotide sequence ID" value="NZ_JAHPJJ010000016.1"/>
</dbReference>
<proteinExistence type="inferred from homology"/>
<dbReference type="CDD" id="cd03357">
    <property type="entry name" value="LbH_MAT_GAT"/>
    <property type="match status" value="1"/>
</dbReference>
<keyword evidence="5" id="KW-1185">Reference proteome</keyword>
<dbReference type="InterPro" id="IPR051159">
    <property type="entry name" value="Hexapeptide_acetyltransf"/>
</dbReference>
<dbReference type="InterPro" id="IPR011004">
    <property type="entry name" value="Trimer_LpxA-like_sf"/>
</dbReference>
<comment type="similarity">
    <text evidence="1">Belongs to the transferase hexapeptide repeat family.</text>
</comment>
<name>A0ABS6IVW4_9LACO</name>
<reference evidence="4 5" key="1">
    <citation type="submission" date="2021-06" db="EMBL/GenBank/DDBJ databases">
        <title>Limosilactobacillus angelus sp. nov., isolated from the human vagina.</title>
        <authorList>
            <person name="Chen Y.-S."/>
        </authorList>
    </citation>
    <scope>NUCLEOTIDE SEQUENCE [LARGE SCALE GENOMIC DNA]</scope>
    <source>
        <strain evidence="4 5">P5L02</strain>
    </source>
</reference>
<dbReference type="Proteomes" id="UP001196248">
    <property type="component" value="Unassembled WGS sequence"/>
</dbReference>
<dbReference type="EMBL" id="JAHPJJ010000016">
    <property type="protein sequence ID" value="MBU9695659.1"/>
    <property type="molecule type" value="Genomic_DNA"/>
</dbReference>